<feature type="compositionally biased region" description="Low complexity" evidence="1">
    <location>
        <begin position="48"/>
        <end position="84"/>
    </location>
</feature>
<dbReference type="EMBL" id="KB822719">
    <property type="protein sequence ID" value="ETN41979.1"/>
    <property type="molecule type" value="Genomic_DNA"/>
</dbReference>
<sequence length="204" mass="22493">MAKYNRPPLFTSPYSNISPPATSFDMARSSSRDSANFPCAFSSFSIPLSRTSSSSSTSHSSHAPAPTSHPTSAPMRRSSSASSSQTTWLASPYRSCLGPSSAASEPNSYLSDDDLLNLNIPVETIPTPAKRVAEMTIEEQIAHLRELQAQEEREDRARRETLSPRRKQVRFQPGTNQEKARRPSQLKRRSNTVRRGLNGLNGPM</sequence>
<name>W2S204_CYPE1</name>
<organism evidence="2 3">
    <name type="scientific">Cyphellophora europaea (strain CBS 101466)</name>
    <name type="common">Phialophora europaea</name>
    <dbReference type="NCBI Taxonomy" id="1220924"/>
    <lineage>
        <taxon>Eukaryota</taxon>
        <taxon>Fungi</taxon>
        <taxon>Dikarya</taxon>
        <taxon>Ascomycota</taxon>
        <taxon>Pezizomycotina</taxon>
        <taxon>Eurotiomycetes</taxon>
        <taxon>Chaetothyriomycetidae</taxon>
        <taxon>Chaetothyriales</taxon>
        <taxon>Cyphellophoraceae</taxon>
        <taxon>Cyphellophora</taxon>
    </lineage>
</organism>
<dbReference type="GeneID" id="19971257"/>
<evidence type="ECO:0000313" key="3">
    <source>
        <dbReference type="Proteomes" id="UP000030752"/>
    </source>
</evidence>
<dbReference type="VEuPathDB" id="FungiDB:HMPREF1541_03918"/>
<feature type="compositionally biased region" description="Basic and acidic residues" evidence="1">
    <location>
        <begin position="145"/>
        <end position="163"/>
    </location>
</feature>
<dbReference type="HOGENOM" id="CLU_1348935_0_0_1"/>
<feature type="region of interest" description="Disordered" evidence="1">
    <location>
        <begin position="145"/>
        <end position="204"/>
    </location>
</feature>
<proteinExistence type="predicted"/>
<reference evidence="2 3" key="1">
    <citation type="submission" date="2013-03" db="EMBL/GenBank/DDBJ databases">
        <title>The Genome Sequence of Phialophora europaea CBS 101466.</title>
        <authorList>
            <consortium name="The Broad Institute Genomics Platform"/>
            <person name="Cuomo C."/>
            <person name="de Hoog S."/>
            <person name="Gorbushina A."/>
            <person name="Walker B."/>
            <person name="Young S.K."/>
            <person name="Zeng Q."/>
            <person name="Gargeya S."/>
            <person name="Fitzgerald M."/>
            <person name="Haas B."/>
            <person name="Abouelleil A."/>
            <person name="Allen A.W."/>
            <person name="Alvarado L."/>
            <person name="Arachchi H.M."/>
            <person name="Berlin A.M."/>
            <person name="Chapman S.B."/>
            <person name="Gainer-Dewar J."/>
            <person name="Goldberg J."/>
            <person name="Griggs A."/>
            <person name="Gujja S."/>
            <person name="Hansen M."/>
            <person name="Howarth C."/>
            <person name="Imamovic A."/>
            <person name="Ireland A."/>
            <person name="Larimer J."/>
            <person name="McCowan C."/>
            <person name="Murphy C."/>
            <person name="Pearson M."/>
            <person name="Poon T.W."/>
            <person name="Priest M."/>
            <person name="Roberts A."/>
            <person name="Saif S."/>
            <person name="Shea T."/>
            <person name="Sisk P."/>
            <person name="Sykes S."/>
            <person name="Wortman J."/>
            <person name="Nusbaum C."/>
            <person name="Birren B."/>
        </authorList>
    </citation>
    <scope>NUCLEOTIDE SEQUENCE [LARGE SCALE GENOMIC DNA]</scope>
    <source>
        <strain evidence="2 3">CBS 101466</strain>
    </source>
</reference>
<feature type="compositionally biased region" description="Basic residues" evidence="1">
    <location>
        <begin position="182"/>
        <end position="192"/>
    </location>
</feature>
<dbReference type="OrthoDB" id="4159681at2759"/>
<evidence type="ECO:0000256" key="1">
    <source>
        <dbReference type="SAM" id="MobiDB-lite"/>
    </source>
</evidence>
<gene>
    <name evidence="2" type="ORF">HMPREF1541_03918</name>
</gene>
<dbReference type="eggNOG" id="ENOG502RWAI">
    <property type="taxonomic scope" value="Eukaryota"/>
</dbReference>
<accession>W2S204</accession>
<keyword evidence="3" id="KW-1185">Reference proteome</keyword>
<dbReference type="Proteomes" id="UP000030752">
    <property type="component" value="Unassembled WGS sequence"/>
</dbReference>
<feature type="region of interest" description="Disordered" evidence="1">
    <location>
        <begin position="48"/>
        <end position="85"/>
    </location>
</feature>
<dbReference type="RefSeq" id="XP_008716488.1">
    <property type="nucleotide sequence ID" value="XM_008718266.1"/>
</dbReference>
<protein>
    <submittedName>
        <fullName evidence="2">Uncharacterized protein</fullName>
    </submittedName>
</protein>
<dbReference type="InParanoid" id="W2S204"/>
<feature type="compositionally biased region" description="Polar residues" evidence="1">
    <location>
        <begin position="12"/>
        <end position="21"/>
    </location>
</feature>
<feature type="region of interest" description="Disordered" evidence="1">
    <location>
        <begin position="1"/>
        <end position="34"/>
    </location>
</feature>
<dbReference type="AlphaFoldDB" id="W2S204"/>
<evidence type="ECO:0000313" key="2">
    <source>
        <dbReference type="EMBL" id="ETN41979.1"/>
    </source>
</evidence>